<protein>
    <submittedName>
        <fullName evidence="1">Uncharacterized protein</fullName>
    </submittedName>
</protein>
<reference evidence="1 2" key="1">
    <citation type="journal article" date="2014" name="Genome Announc.">
        <title>Draft Genome Sequence of Propane- and Butane-Oxidizing Actinobacterium Rhodococcus ruber IEGM 231.</title>
        <authorList>
            <person name="Ivshina I.B."/>
            <person name="Kuyukina M.S."/>
            <person name="Krivoruchko A.V."/>
            <person name="Barbe V."/>
            <person name="Fischer C."/>
        </authorList>
    </citation>
    <scope>NUCLEOTIDE SEQUENCE [LARGE SCALE GENOMIC DNA]</scope>
</reference>
<dbReference type="RefSeq" id="WP_006937332.1">
    <property type="nucleotide sequence ID" value="NZ_JAJNCM010000036.1"/>
</dbReference>
<name>A0A098BH54_9NOCA</name>
<organism evidence="1 2">
    <name type="scientific">Rhodococcus ruber</name>
    <dbReference type="NCBI Taxonomy" id="1830"/>
    <lineage>
        <taxon>Bacteria</taxon>
        <taxon>Bacillati</taxon>
        <taxon>Actinomycetota</taxon>
        <taxon>Actinomycetes</taxon>
        <taxon>Mycobacteriales</taxon>
        <taxon>Nocardiaceae</taxon>
        <taxon>Rhodococcus</taxon>
    </lineage>
</organism>
<sequence length="41" mass="4409">MHSAFLQFGHEGGKWVTVIAALDEIAKIMPFPILGVDSPGQ</sequence>
<gene>
    <name evidence="1" type="ORF">RHRU231_30060</name>
</gene>
<accession>A0A098BH54</accession>
<dbReference type="Proteomes" id="UP000042997">
    <property type="component" value="Unassembled WGS sequence"/>
</dbReference>
<dbReference type="AlphaFoldDB" id="A0A098BH54"/>
<evidence type="ECO:0000313" key="1">
    <source>
        <dbReference type="EMBL" id="CDZ87532.1"/>
    </source>
</evidence>
<dbReference type="EMBL" id="CCSD01000039">
    <property type="protein sequence ID" value="CDZ87532.1"/>
    <property type="molecule type" value="Genomic_DNA"/>
</dbReference>
<evidence type="ECO:0000313" key="2">
    <source>
        <dbReference type="Proteomes" id="UP000042997"/>
    </source>
</evidence>
<proteinExistence type="predicted"/>